<proteinExistence type="predicted"/>
<dbReference type="AlphaFoldDB" id="A0A645ASK3"/>
<comment type="caution">
    <text evidence="1">The sequence shown here is derived from an EMBL/GenBank/DDBJ whole genome shotgun (WGS) entry which is preliminary data.</text>
</comment>
<sequence>MKVFRSALAVAVLLLFGTAAFAATVQLNFSTGSMGGGFYAIGGGLADFVTKNAPGVEVTAVTSGGVNENINRLDSGQAEIGMLNTIDPPLAFEGKAPYKKAFNKMRGMGILYLQYGQPYTLASTGIKTYLDLKGKVVCAGSPGGSMHQQFFDWVRAHGLDPEKDFKKVVYLPAREAMEALKAGQVDAVMEVSTLPTPTISELALTHDLVLITFAPGFRDKLIAEKPQYLPLSLPAGTYKGVDGDVETVGSGAMWGVRADVDENVVYEMVKAAYSPDGLKYMAKVHAAGKGMSLENAARWIPIPLHPGAEKFFKEAGVLK</sequence>
<dbReference type="InterPro" id="IPR011852">
    <property type="entry name" value="TRAP_TAXI"/>
</dbReference>
<gene>
    <name evidence="1" type="ORF">SDC9_102856</name>
</gene>
<dbReference type="EMBL" id="VSSQ01015561">
    <property type="protein sequence ID" value="MPM56057.1"/>
    <property type="molecule type" value="Genomic_DNA"/>
</dbReference>
<accession>A0A645ASK3</accession>
<dbReference type="Pfam" id="PF16868">
    <property type="entry name" value="NMT1_3"/>
    <property type="match status" value="1"/>
</dbReference>
<name>A0A645ASK3_9ZZZZ</name>
<dbReference type="PANTHER" id="PTHR42941:SF1">
    <property type="entry name" value="SLL1037 PROTEIN"/>
    <property type="match status" value="1"/>
</dbReference>
<dbReference type="SUPFAM" id="SSF53850">
    <property type="entry name" value="Periplasmic binding protein-like II"/>
    <property type="match status" value="1"/>
</dbReference>
<dbReference type="Gene3D" id="3.40.190.10">
    <property type="entry name" value="Periplasmic binding protein-like II"/>
    <property type="match status" value="2"/>
</dbReference>
<evidence type="ECO:0008006" key="2">
    <source>
        <dbReference type="Google" id="ProtNLM"/>
    </source>
</evidence>
<organism evidence="1">
    <name type="scientific">bioreactor metagenome</name>
    <dbReference type="NCBI Taxonomy" id="1076179"/>
    <lineage>
        <taxon>unclassified sequences</taxon>
        <taxon>metagenomes</taxon>
        <taxon>ecological metagenomes</taxon>
    </lineage>
</organism>
<dbReference type="CDD" id="cd13520">
    <property type="entry name" value="PBP2_TAXI_TRAP"/>
    <property type="match status" value="1"/>
</dbReference>
<dbReference type="NCBIfam" id="TIGR02122">
    <property type="entry name" value="TRAP_TAXI"/>
    <property type="match status" value="1"/>
</dbReference>
<protein>
    <recommendedName>
        <fullName evidence="2">TRAP transporter solute receptor, TAXI family</fullName>
    </recommendedName>
</protein>
<evidence type="ECO:0000313" key="1">
    <source>
        <dbReference type="EMBL" id="MPM56057.1"/>
    </source>
</evidence>
<reference evidence="1" key="1">
    <citation type="submission" date="2019-08" db="EMBL/GenBank/DDBJ databases">
        <authorList>
            <person name="Kucharzyk K."/>
            <person name="Murdoch R.W."/>
            <person name="Higgins S."/>
            <person name="Loffler F."/>
        </authorList>
    </citation>
    <scope>NUCLEOTIDE SEQUENCE</scope>
</reference>
<dbReference type="PANTHER" id="PTHR42941">
    <property type="entry name" value="SLL1037 PROTEIN"/>
    <property type="match status" value="1"/>
</dbReference>